<protein>
    <submittedName>
        <fullName evidence="1">Uncharacterized protein</fullName>
    </submittedName>
</protein>
<organism evidence="1 2">
    <name type="scientific">Planococcus shixiaomingii</name>
    <dbReference type="NCBI Taxonomy" id="3058393"/>
    <lineage>
        <taxon>Bacteria</taxon>
        <taxon>Bacillati</taxon>
        <taxon>Bacillota</taxon>
        <taxon>Bacilli</taxon>
        <taxon>Bacillales</taxon>
        <taxon>Caryophanaceae</taxon>
        <taxon>Planococcus</taxon>
    </lineage>
</organism>
<gene>
    <name evidence="1" type="ORF">QWY14_00200</name>
</gene>
<name>A0ABT8MX05_9BACL</name>
<sequence>MKKFILIGVISFLTLAVITTIILSAFFHTENPISASLLNPNKQQTTNVTADDCANLVEEEYTSDGTTFTQSYTITLSSDEAEPFPDPTMDLYEEARKQLQEAVDEFEESEMLFNVSDEFIFSETDWEDGEPLHSQLADLLTMSDDSEVVDLYGYIEEMERQCKSLEQ</sequence>
<proteinExistence type="predicted"/>
<reference evidence="1 2" key="1">
    <citation type="submission" date="2023-06" db="EMBL/GenBank/DDBJ databases">
        <title>Novel species in genus Planococcus.</title>
        <authorList>
            <person name="Ning S."/>
        </authorList>
    </citation>
    <scope>NUCLEOTIDE SEQUENCE [LARGE SCALE GENOMIC DNA]</scope>
    <source>
        <strain evidence="1 2">N028</strain>
    </source>
</reference>
<dbReference type="EMBL" id="JAUJWV010000001">
    <property type="protein sequence ID" value="MDN7240182.1"/>
    <property type="molecule type" value="Genomic_DNA"/>
</dbReference>
<accession>A0ABT8MX05</accession>
<keyword evidence="2" id="KW-1185">Reference proteome</keyword>
<evidence type="ECO:0000313" key="2">
    <source>
        <dbReference type="Proteomes" id="UP001172055"/>
    </source>
</evidence>
<comment type="caution">
    <text evidence="1">The sequence shown here is derived from an EMBL/GenBank/DDBJ whole genome shotgun (WGS) entry which is preliminary data.</text>
</comment>
<evidence type="ECO:0000313" key="1">
    <source>
        <dbReference type="EMBL" id="MDN7240182.1"/>
    </source>
</evidence>
<dbReference type="RefSeq" id="WP_301722269.1">
    <property type="nucleotide sequence ID" value="NZ_JAUJWV010000001.1"/>
</dbReference>
<dbReference type="Proteomes" id="UP001172055">
    <property type="component" value="Unassembled WGS sequence"/>
</dbReference>